<evidence type="ECO:0000313" key="2">
    <source>
        <dbReference type="Proteomes" id="UP000490821"/>
    </source>
</evidence>
<dbReference type="AlphaFoldDB" id="A0A829Z6Z6"/>
<dbReference type="SUPFAM" id="SSF160379">
    <property type="entry name" value="SP0830-like"/>
    <property type="match status" value="1"/>
</dbReference>
<evidence type="ECO:0008006" key="3">
    <source>
        <dbReference type="Google" id="ProtNLM"/>
    </source>
</evidence>
<dbReference type="PIRSF" id="PIRSF008502">
    <property type="entry name" value="UCP008502"/>
    <property type="match status" value="1"/>
</dbReference>
<gene>
    <name evidence="1" type="ORF">IMSAGC017_00184</name>
</gene>
<dbReference type="Gene3D" id="3.30.70.1260">
    <property type="entry name" value="bacterial protein sp0830 like"/>
    <property type="match status" value="1"/>
</dbReference>
<proteinExistence type="predicted"/>
<protein>
    <recommendedName>
        <fullName evidence="3">DUF1697 domain-containing protein</fullName>
    </recommendedName>
</protein>
<dbReference type="EMBL" id="BLMI01000028">
    <property type="protein sequence ID" value="GFI40153.1"/>
    <property type="molecule type" value="Genomic_DNA"/>
</dbReference>
<reference evidence="1 2" key="1">
    <citation type="journal article" date="2020" name="Microbiome">
        <title>Single-cell genomics of uncultured bacteria reveals dietary fiber responders in the mouse gut microbiota.</title>
        <authorList>
            <person name="Chijiiwa R."/>
            <person name="Hosokawa M."/>
            <person name="Kogawa M."/>
            <person name="Nishikawa Y."/>
            <person name="Ide K."/>
            <person name="Sakanashi C."/>
            <person name="Takahashi K."/>
            <person name="Takeyama H."/>
        </authorList>
    </citation>
    <scope>NUCLEOTIDE SEQUENCE [LARGE SCALE GENOMIC DNA]</scope>
    <source>
        <strain evidence="1">IMSAGC_017</strain>
    </source>
</reference>
<dbReference type="Gene3D" id="3.30.70.1280">
    <property type="entry name" value="SP0830-like domains"/>
    <property type="match status" value="1"/>
</dbReference>
<name>A0A829Z6Z6_9FIRM</name>
<dbReference type="Proteomes" id="UP000490821">
    <property type="component" value="Unassembled WGS sequence"/>
</dbReference>
<dbReference type="PANTHER" id="PTHR36439">
    <property type="entry name" value="BLL4334 PROTEIN"/>
    <property type="match status" value="1"/>
</dbReference>
<accession>A0A829Z6Z6</accession>
<dbReference type="InterPro" id="IPR012545">
    <property type="entry name" value="DUF1697"/>
</dbReference>
<sequence length="181" mass="21146">MDMKRYVALLRGINISGKNKLSMAELKKGFEKLAFEEVKTYLNSGNVIFSSDEDDTKKFTNQIEVMIKEQFELDISVFVISSEALEDILQNAPDWWGNDNKEIYDNLIFIISPAKFSDVYNEIGEPKKELEKIENYKEVIFWSFSRKDYQKTNWWSRTASSNINTQLTIRTANTIRKIANM</sequence>
<dbReference type="Pfam" id="PF08002">
    <property type="entry name" value="DUF1697"/>
    <property type="match status" value="1"/>
</dbReference>
<dbReference type="PANTHER" id="PTHR36439:SF1">
    <property type="entry name" value="DUF1697 DOMAIN-CONTAINING PROTEIN"/>
    <property type="match status" value="1"/>
</dbReference>
<comment type="caution">
    <text evidence="1">The sequence shown here is derived from an EMBL/GenBank/DDBJ whole genome shotgun (WGS) entry which is preliminary data.</text>
</comment>
<evidence type="ECO:0000313" key="1">
    <source>
        <dbReference type="EMBL" id="GFI40153.1"/>
    </source>
</evidence>
<organism evidence="1 2">
    <name type="scientific">Thomasclavelia cocleata</name>
    <dbReference type="NCBI Taxonomy" id="69824"/>
    <lineage>
        <taxon>Bacteria</taxon>
        <taxon>Bacillati</taxon>
        <taxon>Bacillota</taxon>
        <taxon>Erysipelotrichia</taxon>
        <taxon>Erysipelotrichales</taxon>
        <taxon>Coprobacillaceae</taxon>
        <taxon>Thomasclavelia</taxon>
    </lineage>
</organism>